<comment type="subcellular location">
    <subcellularLocation>
        <location evidence="1">Cell outer membrane</location>
    </subcellularLocation>
</comment>
<dbReference type="InterPro" id="IPR006665">
    <property type="entry name" value="OmpA-like"/>
</dbReference>
<dbReference type="CDD" id="cd07185">
    <property type="entry name" value="OmpA_C-like"/>
    <property type="match status" value="1"/>
</dbReference>
<dbReference type="AlphaFoldDB" id="A0A562LEB4"/>
<evidence type="ECO:0000313" key="8">
    <source>
        <dbReference type="Proteomes" id="UP000315167"/>
    </source>
</evidence>
<evidence type="ECO:0000256" key="5">
    <source>
        <dbReference type="SAM" id="SignalP"/>
    </source>
</evidence>
<dbReference type="OrthoDB" id="9792021at2"/>
<evidence type="ECO:0000256" key="3">
    <source>
        <dbReference type="PROSITE-ProRule" id="PRU00473"/>
    </source>
</evidence>
<feature type="region of interest" description="Disordered" evidence="4">
    <location>
        <begin position="310"/>
        <end position="338"/>
    </location>
</feature>
<dbReference type="PROSITE" id="PS51123">
    <property type="entry name" value="OMPA_2"/>
    <property type="match status" value="1"/>
</dbReference>
<dbReference type="RefSeq" id="WP_144897828.1">
    <property type="nucleotide sequence ID" value="NZ_VLKN01000001.1"/>
</dbReference>
<dbReference type="PANTHER" id="PTHR30329:SF20">
    <property type="entry name" value="EXPORTED PROTEIN"/>
    <property type="match status" value="1"/>
</dbReference>
<feature type="chain" id="PRO_5021949746" evidence="5">
    <location>
        <begin position="32"/>
        <end position="338"/>
    </location>
</feature>
<organism evidence="7 8">
    <name type="scientific">Luteimonas cucumeris</name>
    <dbReference type="NCBI Taxonomy" id="985012"/>
    <lineage>
        <taxon>Bacteria</taxon>
        <taxon>Pseudomonadati</taxon>
        <taxon>Pseudomonadota</taxon>
        <taxon>Gammaproteobacteria</taxon>
        <taxon>Lysobacterales</taxon>
        <taxon>Lysobacteraceae</taxon>
        <taxon>Luteimonas</taxon>
    </lineage>
</organism>
<dbReference type="SUPFAM" id="SSF103088">
    <property type="entry name" value="OmpA-like"/>
    <property type="match status" value="1"/>
</dbReference>
<reference evidence="7 8" key="1">
    <citation type="journal article" date="2015" name="Stand. Genomic Sci.">
        <title>Genomic Encyclopedia of Bacterial and Archaeal Type Strains, Phase III: the genomes of soil and plant-associated and newly described type strains.</title>
        <authorList>
            <person name="Whitman W.B."/>
            <person name="Woyke T."/>
            <person name="Klenk H.P."/>
            <person name="Zhou Y."/>
            <person name="Lilburn T.G."/>
            <person name="Beck B.J."/>
            <person name="De Vos P."/>
            <person name="Vandamme P."/>
            <person name="Eisen J.A."/>
            <person name="Garrity G."/>
            <person name="Hugenholtz P."/>
            <person name="Kyrpides N.C."/>
        </authorList>
    </citation>
    <scope>NUCLEOTIDE SEQUENCE [LARGE SCALE GENOMIC DNA]</scope>
    <source>
        <strain evidence="7 8">CGMCC 1.10821</strain>
    </source>
</reference>
<dbReference type="PRINTS" id="PR01021">
    <property type="entry name" value="OMPADOMAIN"/>
</dbReference>
<accession>A0A562LEB4</accession>
<evidence type="ECO:0000259" key="6">
    <source>
        <dbReference type="PROSITE" id="PS51123"/>
    </source>
</evidence>
<feature type="domain" description="OmpA-like" evidence="6">
    <location>
        <begin position="223"/>
        <end position="338"/>
    </location>
</feature>
<dbReference type="GO" id="GO:0009279">
    <property type="term" value="C:cell outer membrane"/>
    <property type="evidence" value="ECO:0007669"/>
    <property type="project" value="UniProtKB-SubCell"/>
</dbReference>
<keyword evidence="2 3" id="KW-0472">Membrane</keyword>
<comment type="caution">
    <text evidence="7">The sequence shown here is derived from an EMBL/GenBank/DDBJ whole genome shotgun (WGS) entry which is preliminary data.</text>
</comment>
<name>A0A562LEB4_9GAMM</name>
<evidence type="ECO:0000256" key="2">
    <source>
        <dbReference type="ARBA" id="ARBA00023136"/>
    </source>
</evidence>
<sequence>MPAPRPSFTHFAALLLCLAACRSESAPPSTAAVFFTAAAATDAASTEFDVTSVPESQATLPPFPFFKAPDGLTSKFKDKERNVAFDREHMIAGKQVIAVEGKVFRDRFLLANKDGREYTGIEFQHNYRNAIDALGGVKVSKVQYTAPVNAAFGGRAAVDKHYHGTCASHGCDNHTYLIRQAGKEYWIQVSSGGIPLHGQVTVLEREGMKSSLAFLDAAAMKQKLDADGRVALHINFDTDKATLRPDAAPVIDEIAELLQADPTLKLSVEGHTDSTGSAEHNRTLSRARAETVVAALQDKGIAAERLQAAGFGPDKPLVGNDSESGRAKNRRVELVKQS</sequence>
<dbReference type="Pfam" id="PF00691">
    <property type="entry name" value="OmpA"/>
    <property type="match status" value="1"/>
</dbReference>
<dbReference type="PANTHER" id="PTHR30329">
    <property type="entry name" value="STATOR ELEMENT OF FLAGELLAR MOTOR COMPLEX"/>
    <property type="match status" value="1"/>
</dbReference>
<feature type="signal peptide" evidence="5">
    <location>
        <begin position="1"/>
        <end position="31"/>
    </location>
</feature>
<gene>
    <name evidence="7" type="ORF">IP90_00284</name>
</gene>
<evidence type="ECO:0000256" key="1">
    <source>
        <dbReference type="ARBA" id="ARBA00004442"/>
    </source>
</evidence>
<feature type="compositionally biased region" description="Basic and acidic residues" evidence="4">
    <location>
        <begin position="323"/>
        <end position="338"/>
    </location>
</feature>
<dbReference type="EMBL" id="VLKN01000001">
    <property type="protein sequence ID" value="TWI06022.1"/>
    <property type="molecule type" value="Genomic_DNA"/>
</dbReference>
<keyword evidence="8" id="KW-1185">Reference proteome</keyword>
<evidence type="ECO:0000256" key="4">
    <source>
        <dbReference type="SAM" id="MobiDB-lite"/>
    </source>
</evidence>
<protein>
    <submittedName>
        <fullName evidence="7">OmpA family protein</fullName>
    </submittedName>
</protein>
<dbReference type="InterPro" id="IPR036737">
    <property type="entry name" value="OmpA-like_sf"/>
</dbReference>
<dbReference type="Proteomes" id="UP000315167">
    <property type="component" value="Unassembled WGS sequence"/>
</dbReference>
<evidence type="ECO:0000313" key="7">
    <source>
        <dbReference type="EMBL" id="TWI06022.1"/>
    </source>
</evidence>
<proteinExistence type="predicted"/>
<dbReference type="InterPro" id="IPR050330">
    <property type="entry name" value="Bact_OuterMem_StrucFunc"/>
</dbReference>
<dbReference type="InterPro" id="IPR006664">
    <property type="entry name" value="OMP_bac"/>
</dbReference>
<keyword evidence="5" id="KW-0732">Signal</keyword>
<dbReference type="Gene3D" id="3.30.1330.60">
    <property type="entry name" value="OmpA-like domain"/>
    <property type="match status" value="1"/>
</dbReference>